<organism evidence="2 3">
    <name type="scientific">Nostoc flagelliforme FACHB-838</name>
    <dbReference type="NCBI Taxonomy" id="2692904"/>
    <lineage>
        <taxon>Bacteria</taxon>
        <taxon>Bacillati</taxon>
        <taxon>Cyanobacteriota</taxon>
        <taxon>Cyanophyceae</taxon>
        <taxon>Nostocales</taxon>
        <taxon>Nostocaceae</taxon>
        <taxon>Nostoc</taxon>
    </lineage>
</organism>
<evidence type="ECO:0000313" key="3">
    <source>
        <dbReference type="Proteomes" id="UP000623440"/>
    </source>
</evidence>
<dbReference type="RefSeq" id="WP_190941137.1">
    <property type="nucleotide sequence ID" value="NZ_JACJSI010000022.1"/>
</dbReference>
<reference evidence="2 3" key="1">
    <citation type="journal article" date="2020" name="ISME J.">
        <title>Comparative genomics reveals insights into cyanobacterial evolution and habitat adaptation.</title>
        <authorList>
            <person name="Chen M.Y."/>
            <person name="Teng W.K."/>
            <person name="Zhao L."/>
            <person name="Hu C.X."/>
            <person name="Zhou Y.K."/>
            <person name="Han B.P."/>
            <person name="Song L.R."/>
            <person name="Shu W.S."/>
        </authorList>
    </citation>
    <scope>NUCLEOTIDE SEQUENCE [LARGE SCALE GENOMIC DNA]</scope>
    <source>
        <strain evidence="2 3">FACHB-838</strain>
    </source>
</reference>
<sequence length="295" mass="34896">MIERSQKIWSFSHLTFQEYLAAKYFCKQKDWNSLGKQITKKDWREVYLLIMETSPNADSLLKLMIKNICSIVAYDDRIQKFLEWLNNKSTSVKASYKSVAIRSFYFSLELCFYFKFKIDGDLMYCHLSHSLDFRIPHYLTIDIDADLVQHLMNLDKPLFFDLLLSVGTNYIFAYTLDSELAPELREILRKTCLPSRYKATYERRAKGIYNPGYKFLWSSTNKIIHIVNKYCNICHDWGFDVEQKEKLEKYYNANTLLVNCLNSSCVSSNDLREEIEEILLLPIAEMEKRKRATSE</sequence>
<protein>
    <recommendedName>
        <fullName evidence="1">NACHT conflict system C-terminal helical domain-containing protein</fullName>
    </recommendedName>
</protein>
<comment type="caution">
    <text evidence="2">The sequence shown here is derived from an EMBL/GenBank/DDBJ whole genome shotgun (WGS) entry which is preliminary data.</text>
</comment>
<proteinExistence type="predicted"/>
<dbReference type="Pfam" id="PF22727">
    <property type="entry name" value="NCH2"/>
    <property type="match status" value="1"/>
</dbReference>
<dbReference type="InterPro" id="IPR054501">
    <property type="entry name" value="NCH2"/>
</dbReference>
<accession>A0ABR8DMB5</accession>
<evidence type="ECO:0000259" key="1">
    <source>
        <dbReference type="Pfam" id="PF22727"/>
    </source>
</evidence>
<gene>
    <name evidence="2" type="ORF">H6G97_13845</name>
</gene>
<feature type="domain" description="NACHT conflict system C-terminal helical" evidence="1">
    <location>
        <begin position="220"/>
        <end position="282"/>
    </location>
</feature>
<dbReference type="Proteomes" id="UP000623440">
    <property type="component" value="Unassembled WGS sequence"/>
</dbReference>
<keyword evidence="3" id="KW-1185">Reference proteome</keyword>
<dbReference type="EMBL" id="JACJSI010000022">
    <property type="protein sequence ID" value="MBD2530596.1"/>
    <property type="molecule type" value="Genomic_DNA"/>
</dbReference>
<name>A0ABR8DMB5_9NOSO</name>
<evidence type="ECO:0000313" key="2">
    <source>
        <dbReference type="EMBL" id="MBD2530596.1"/>
    </source>
</evidence>